<evidence type="ECO:0000313" key="10">
    <source>
        <dbReference type="Proteomes" id="UP000017840"/>
    </source>
</evidence>
<evidence type="ECO:0000259" key="8">
    <source>
        <dbReference type="PROSITE" id="PS50109"/>
    </source>
</evidence>
<dbReference type="SUPFAM" id="SSF55874">
    <property type="entry name" value="ATPase domain of HSP90 chaperone/DNA topoisomerase II/histidine kinase"/>
    <property type="match status" value="1"/>
</dbReference>
<dbReference type="Gene3D" id="3.30.450.20">
    <property type="entry name" value="PAS domain"/>
    <property type="match status" value="1"/>
</dbReference>
<dbReference type="SUPFAM" id="SSF47384">
    <property type="entry name" value="Homodimeric domain of signal transducing histidine kinase"/>
    <property type="match status" value="1"/>
</dbReference>
<dbReference type="SMART" id="SM00387">
    <property type="entry name" value="HATPase_c"/>
    <property type="match status" value="1"/>
</dbReference>
<dbReference type="PANTHER" id="PTHR43711:SF1">
    <property type="entry name" value="HISTIDINE KINASE 1"/>
    <property type="match status" value="1"/>
</dbReference>
<dbReference type="Gene3D" id="1.10.287.130">
    <property type="match status" value="1"/>
</dbReference>
<comment type="catalytic activity">
    <reaction evidence="1">
        <text>ATP + protein L-histidine = ADP + protein N-phospho-L-histidine.</text>
        <dbReference type="EC" id="2.7.13.3"/>
    </reaction>
</comment>
<feature type="transmembrane region" description="Helical" evidence="7">
    <location>
        <begin position="100"/>
        <end position="124"/>
    </location>
</feature>
<keyword evidence="7" id="KW-0812">Transmembrane</keyword>
<sequence length="606" mass="64004">MPSAITNALAFLLVLAAVGSVAVALRVRRGDNGGRWLAVVMVGAAWVGVLTAAGFYAGSAERLLLARKVRYAGYAVIPPAWFLFAARFTDADRLAGRRAVAALAGFVALTLAVVATTHVHGLFYTGEASYRLVDGVPDLSATRGAYFDLYIGVTYVLIAVGTALLLLQAVRTRRAFRRQALTLAVAALVPWTANAASLVWPTAFPFDPTPVALPVSGALIATSLRRHRLFDTAPVARDIVVDRLDDGVLVLDGDDRVLDFNPVMEALLVAGTEVGDPLADAAPPGVVRAIGDATGDGGANGDATDNGGTDDSDDGDASSDRGVTLAVGGDRRTYDVRVTPLSGRVAGAGRVALFRDVTLRERRERELAARNERLDRFAGVVSHDLRNPLNVAEGYRELAAADRDSPYLDRVADAHERMETIIDDLLLLARGDAVEPRSVRLSTLAREAWETVDTLEATLSVESDRRLRADPTRTRRLFENLFRNAVEHGGDGVRVEVGATDDGFAVADDGPGVDPADADDLFEAGRSGAGSTGLGLAIVRTVAEDHGWSVGLDRDAAGARFVVSGVADAADAPVDADTDADDRVGRGDRPGTGRDSDRDPPGSRND</sequence>
<dbReference type="InterPro" id="IPR050736">
    <property type="entry name" value="Sensor_HK_Regulatory"/>
</dbReference>
<feature type="compositionally biased region" description="Basic and acidic residues" evidence="6">
    <location>
        <begin position="581"/>
        <end position="606"/>
    </location>
</feature>
<dbReference type="InterPro" id="IPR036890">
    <property type="entry name" value="HATPase_C_sf"/>
</dbReference>
<evidence type="ECO:0000256" key="7">
    <source>
        <dbReference type="SAM" id="Phobius"/>
    </source>
</evidence>
<keyword evidence="5" id="KW-0902">Two-component regulatory system</keyword>
<proteinExistence type="predicted"/>
<feature type="domain" description="Histidine kinase" evidence="8">
    <location>
        <begin position="380"/>
        <end position="564"/>
    </location>
</feature>
<feature type="compositionally biased region" description="Acidic residues" evidence="6">
    <location>
        <begin position="308"/>
        <end position="317"/>
    </location>
</feature>
<dbReference type="CDD" id="cd00082">
    <property type="entry name" value="HisKA"/>
    <property type="match status" value="1"/>
</dbReference>
<evidence type="ECO:0000256" key="6">
    <source>
        <dbReference type="SAM" id="MobiDB-lite"/>
    </source>
</evidence>
<protein>
    <recommendedName>
        <fullName evidence="2">histidine kinase</fullName>
        <ecNumber evidence="2">2.7.13.3</ecNumber>
    </recommendedName>
</protein>
<evidence type="ECO:0000256" key="5">
    <source>
        <dbReference type="ARBA" id="ARBA00023012"/>
    </source>
</evidence>
<feature type="transmembrane region" description="Helical" evidence="7">
    <location>
        <begin position="144"/>
        <end position="167"/>
    </location>
</feature>
<dbReference type="OrthoDB" id="8127at2157"/>
<evidence type="ECO:0000256" key="1">
    <source>
        <dbReference type="ARBA" id="ARBA00000085"/>
    </source>
</evidence>
<feature type="transmembrane region" description="Helical" evidence="7">
    <location>
        <begin position="6"/>
        <end position="25"/>
    </location>
</feature>
<dbReference type="RefSeq" id="WP_023394351.1">
    <property type="nucleotide sequence ID" value="NZ_ASGZ01000028.1"/>
</dbReference>
<evidence type="ECO:0000256" key="2">
    <source>
        <dbReference type="ARBA" id="ARBA00012438"/>
    </source>
</evidence>
<dbReference type="SMART" id="SM00388">
    <property type="entry name" value="HisKA"/>
    <property type="match status" value="1"/>
</dbReference>
<evidence type="ECO:0000256" key="3">
    <source>
        <dbReference type="ARBA" id="ARBA00022679"/>
    </source>
</evidence>
<feature type="region of interest" description="Disordered" evidence="6">
    <location>
        <begin position="568"/>
        <end position="606"/>
    </location>
</feature>
<feature type="transmembrane region" description="Helical" evidence="7">
    <location>
        <begin position="37"/>
        <end position="59"/>
    </location>
</feature>
<dbReference type="EC" id="2.7.13.3" evidence="2"/>
<dbReference type="eggNOG" id="arCOG02327">
    <property type="taxonomic scope" value="Archaea"/>
</dbReference>
<reference evidence="9 10" key="1">
    <citation type="journal article" date="2013" name="Genome Announc.">
        <title>Draft Genome Sequence of 'Candidatus Halobonum tyrrellensis' Strain G22, Isolated from the Hypersaline Waters of Lake Tyrrell, Australia.</title>
        <authorList>
            <person name="Ugalde J.A."/>
            <person name="Narasingarao P."/>
            <person name="Kuo S."/>
            <person name="Podell S."/>
            <person name="Allen E.E."/>
        </authorList>
    </citation>
    <scope>NUCLEOTIDE SEQUENCE [LARGE SCALE GENOMIC DNA]</scope>
    <source>
        <strain evidence="9 10">G22</strain>
    </source>
</reference>
<evidence type="ECO:0000256" key="4">
    <source>
        <dbReference type="ARBA" id="ARBA00022777"/>
    </source>
</evidence>
<dbReference type="STRING" id="1324957.K933_08832"/>
<dbReference type="Proteomes" id="UP000017840">
    <property type="component" value="Unassembled WGS sequence"/>
</dbReference>
<feature type="transmembrane region" description="Helical" evidence="7">
    <location>
        <begin position="179"/>
        <end position="200"/>
    </location>
</feature>
<name>V4IZI9_9EURY</name>
<dbReference type="PANTHER" id="PTHR43711">
    <property type="entry name" value="TWO-COMPONENT HISTIDINE KINASE"/>
    <property type="match status" value="1"/>
</dbReference>
<dbReference type="InterPro" id="IPR031621">
    <property type="entry name" value="HisKA_7TM"/>
</dbReference>
<dbReference type="InterPro" id="IPR036097">
    <property type="entry name" value="HisK_dim/P_sf"/>
</dbReference>
<feature type="region of interest" description="Disordered" evidence="6">
    <location>
        <begin position="291"/>
        <end position="324"/>
    </location>
</feature>
<keyword evidence="10" id="KW-1185">Reference proteome</keyword>
<dbReference type="AlphaFoldDB" id="V4IZI9"/>
<keyword evidence="7" id="KW-0472">Membrane</keyword>
<dbReference type="Pfam" id="PF00512">
    <property type="entry name" value="HisKA"/>
    <property type="match status" value="1"/>
</dbReference>
<dbReference type="PROSITE" id="PS50109">
    <property type="entry name" value="HIS_KIN"/>
    <property type="match status" value="1"/>
</dbReference>
<dbReference type="Gene3D" id="3.30.565.10">
    <property type="entry name" value="Histidine kinase-like ATPase, C-terminal domain"/>
    <property type="match status" value="1"/>
</dbReference>
<dbReference type="InterPro" id="IPR003594">
    <property type="entry name" value="HATPase_dom"/>
</dbReference>
<dbReference type="GO" id="GO:0000155">
    <property type="term" value="F:phosphorelay sensor kinase activity"/>
    <property type="evidence" value="ECO:0007669"/>
    <property type="project" value="InterPro"/>
</dbReference>
<evidence type="ECO:0000313" key="9">
    <source>
        <dbReference type="EMBL" id="ESP88552.1"/>
    </source>
</evidence>
<dbReference type="Pfam" id="PF02518">
    <property type="entry name" value="HATPase_c"/>
    <property type="match status" value="1"/>
</dbReference>
<accession>V4IZI9</accession>
<dbReference type="InterPro" id="IPR003661">
    <property type="entry name" value="HisK_dim/P_dom"/>
</dbReference>
<keyword evidence="3" id="KW-0808">Transferase</keyword>
<dbReference type="Pfam" id="PF16927">
    <property type="entry name" value="HisKA_7TM"/>
    <property type="match status" value="1"/>
</dbReference>
<keyword evidence="4" id="KW-0418">Kinase</keyword>
<organism evidence="9 10">
    <name type="scientific">Candidatus Halobonum tyrrellensis G22</name>
    <dbReference type="NCBI Taxonomy" id="1324957"/>
    <lineage>
        <taxon>Archaea</taxon>
        <taxon>Methanobacteriati</taxon>
        <taxon>Methanobacteriota</taxon>
        <taxon>Stenosarchaea group</taxon>
        <taxon>Halobacteria</taxon>
        <taxon>Halobacteriales</taxon>
        <taxon>Haloferacaceae</taxon>
        <taxon>Candidatus Halobonum</taxon>
    </lineage>
</organism>
<feature type="transmembrane region" description="Helical" evidence="7">
    <location>
        <begin position="71"/>
        <end position="88"/>
    </location>
</feature>
<gene>
    <name evidence="9" type="ORF">K933_08832</name>
</gene>
<keyword evidence="7" id="KW-1133">Transmembrane helix</keyword>
<comment type="caution">
    <text evidence="9">The sequence shown here is derived from an EMBL/GenBank/DDBJ whole genome shotgun (WGS) entry which is preliminary data.</text>
</comment>
<dbReference type="EMBL" id="ASGZ01000028">
    <property type="protein sequence ID" value="ESP88552.1"/>
    <property type="molecule type" value="Genomic_DNA"/>
</dbReference>
<dbReference type="InterPro" id="IPR005467">
    <property type="entry name" value="His_kinase_dom"/>
</dbReference>